<dbReference type="Proteomes" id="UP000271162">
    <property type="component" value="Unassembled WGS sequence"/>
</dbReference>
<sequence length="160" mass="18366">MAEEWDFYEGVDVRRYGSLQNEDELTDSICDEFFKTHRDGEVRSSSSLIKNKEVEKTKEEGDTSSGNTISESRTEYDRTQRQEASDSQVSERKSQTDTEQSQTPVQDENRPESALVTKPADENIEDLSRLAMFGNQRKVLRRSQIKAQPQPEEGGTFYNL</sequence>
<accession>A0A0N4XEI7</accession>
<evidence type="ECO:0000313" key="2">
    <source>
        <dbReference type="EMBL" id="VDL64073.1"/>
    </source>
</evidence>
<evidence type="ECO:0000313" key="3">
    <source>
        <dbReference type="Proteomes" id="UP000271162"/>
    </source>
</evidence>
<evidence type="ECO:0000313" key="4">
    <source>
        <dbReference type="WBParaSite" id="NBR_0000093901-mRNA-1"/>
    </source>
</evidence>
<keyword evidence="3" id="KW-1185">Reference proteome</keyword>
<dbReference type="EMBL" id="UYSL01000579">
    <property type="protein sequence ID" value="VDL64073.1"/>
    <property type="molecule type" value="Genomic_DNA"/>
</dbReference>
<name>A0A0N4XEI7_NIPBR</name>
<gene>
    <name evidence="2" type="ORF">NBR_LOCUS940</name>
</gene>
<feature type="region of interest" description="Disordered" evidence="1">
    <location>
        <begin position="40"/>
        <end position="123"/>
    </location>
</feature>
<proteinExistence type="predicted"/>
<feature type="compositionally biased region" description="Basic and acidic residues" evidence="1">
    <location>
        <begin position="50"/>
        <end position="61"/>
    </location>
</feature>
<dbReference type="AlphaFoldDB" id="A0A0N4XEI7"/>
<dbReference type="WBParaSite" id="NBR_0000093901-mRNA-1">
    <property type="protein sequence ID" value="NBR_0000093901-mRNA-1"/>
    <property type="gene ID" value="NBR_0000093901"/>
</dbReference>
<protein>
    <submittedName>
        <fullName evidence="2 4">Uncharacterized protein</fullName>
    </submittedName>
</protein>
<evidence type="ECO:0000256" key="1">
    <source>
        <dbReference type="SAM" id="MobiDB-lite"/>
    </source>
</evidence>
<reference evidence="2 3" key="2">
    <citation type="submission" date="2018-11" db="EMBL/GenBank/DDBJ databases">
        <authorList>
            <consortium name="Pathogen Informatics"/>
        </authorList>
    </citation>
    <scope>NUCLEOTIDE SEQUENCE [LARGE SCALE GENOMIC DNA]</scope>
</reference>
<feature type="compositionally biased region" description="Polar residues" evidence="1">
    <location>
        <begin position="97"/>
        <end position="106"/>
    </location>
</feature>
<organism evidence="4">
    <name type="scientific">Nippostrongylus brasiliensis</name>
    <name type="common">Rat hookworm</name>
    <dbReference type="NCBI Taxonomy" id="27835"/>
    <lineage>
        <taxon>Eukaryota</taxon>
        <taxon>Metazoa</taxon>
        <taxon>Ecdysozoa</taxon>
        <taxon>Nematoda</taxon>
        <taxon>Chromadorea</taxon>
        <taxon>Rhabditida</taxon>
        <taxon>Rhabditina</taxon>
        <taxon>Rhabditomorpha</taxon>
        <taxon>Strongyloidea</taxon>
        <taxon>Heligmosomidae</taxon>
        <taxon>Nippostrongylus</taxon>
    </lineage>
</organism>
<reference evidence="4" key="1">
    <citation type="submission" date="2017-02" db="UniProtKB">
        <authorList>
            <consortium name="WormBaseParasite"/>
        </authorList>
    </citation>
    <scope>IDENTIFICATION</scope>
</reference>
<feature type="compositionally biased region" description="Basic and acidic residues" evidence="1">
    <location>
        <begin position="72"/>
        <end position="96"/>
    </location>
</feature>